<name>A0A9W9VT55_9EURO</name>
<keyword evidence="9" id="KW-1185">Reference proteome</keyword>
<proteinExistence type="inferred from homology"/>
<gene>
    <name evidence="8" type="ORF">N7509_011403</name>
</gene>
<evidence type="ECO:0000256" key="1">
    <source>
        <dbReference type="ARBA" id="ARBA00005179"/>
    </source>
</evidence>
<keyword evidence="3" id="KW-0436">Ligase</keyword>
<accession>A0A9W9VT55</accession>
<evidence type="ECO:0000313" key="9">
    <source>
        <dbReference type="Proteomes" id="UP001147747"/>
    </source>
</evidence>
<keyword evidence="4" id="KW-0547">Nucleotide-binding</keyword>
<dbReference type="InterPro" id="IPR025110">
    <property type="entry name" value="AMP-bd_C"/>
</dbReference>
<organism evidence="8 9">
    <name type="scientific">Penicillium cosmopolitanum</name>
    <dbReference type="NCBI Taxonomy" id="1131564"/>
    <lineage>
        <taxon>Eukaryota</taxon>
        <taxon>Fungi</taxon>
        <taxon>Dikarya</taxon>
        <taxon>Ascomycota</taxon>
        <taxon>Pezizomycotina</taxon>
        <taxon>Eurotiomycetes</taxon>
        <taxon>Eurotiomycetidae</taxon>
        <taxon>Eurotiales</taxon>
        <taxon>Aspergillaceae</taxon>
        <taxon>Penicillium</taxon>
    </lineage>
</organism>
<dbReference type="OrthoDB" id="6509636at2759"/>
<dbReference type="GO" id="GO:0019748">
    <property type="term" value="P:secondary metabolic process"/>
    <property type="evidence" value="ECO:0007669"/>
    <property type="project" value="TreeGrafter"/>
</dbReference>
<evidence type="ECO:0000256" key="4">
    <source>
        <dbReference type="ARBA" id="ARBA00022741"/>
    </source>
</evidence>
<reference evidence="8" key="2">
    <citation type="journal article" date="2023" name="IMA Fungus">
        <title>Comparative genomic study of the Penicillium genus elucidates a diverse pangenome and 15 lateral gene transfer events.</title>
        <authorList>
            <person name="Petersen C."/>
            <person name="Sorensen T."/>
            <person name="Nielsen M.R."/>
            <person name="Sondergaard T.E."/>
            <person name="Sorensen J.L."/>
            <person name="Fitzpatrick D.A."/>
            <person name="Frisvad J.C."/>
            <person name="Nielsen K.L."/>
        </authorList>
    </citation>
    <scope>NUCLEOTIDE SEQUENCE</scope>
    <source>
        <strain evidence="8">IBT 29677</strain>
    </source>
</reference>
<dbReference type="EMBL" id="JAPZBU010000009">
    <property type="protein sequence ID" value="KAJ5388862.1"/>
    <property type="molecule type" value="Genomic_DNA"/>
</dbReference>
<dbReference type="InterPro" id="IPR045851">
    <property type="entry name" value="AMP-bd_C_sf"/>
</dbReference>
<dbReference type="AlphaFoldDB" id="A0A9W9VT55"/>
<dbReference type="Pfam" id="PF13193">
    <property type="entry name" value="AMP-binding_C"/>
    <property type="match status" value="1"/>
</dbReference>
<sequence>MSDLVSFAFGEPAYVNDTHPLYIDADQPSRAIHGRGLRQLVRALVAGFQAYGLQAGDCVPVQLSGNTVIHPALQLGIIGAGGIYMACNHTTSLYEMQHLIQLVSPRFILTHPGGLPMVLSACAKDTEGPSRRVSTVDEASIDRLVQFAATDVATELVNTPATVASELFRVEDLLSFGEADWQTLDEATAQQAPATMFLTSGTSGLSKAATRSHAAVVSQIEAVQYEPPFAVKRAVALPVHHLLGDYWTTIFPIRYGHPVHILRRFEVTNFLDALQRFAITETYLVPTMVHILLSQDTDTARARLNSLRYVGIAGAPIEETVLQRFRALLHPEAYASTFYGMTEAGVVTQYRYGDTRPAGGMGGRSMGYEVRLIEPVDEDDVRQIISSAPPAITGDDQPGEILIRGPGMFLGYRASPAVPAALTADGWFRTGDIGYRKEGHYYLMGRLKELIKVRGYSVPPAEIEAVLLEHAGVHDVGVIRTTAPDGSTEAPRAYVVTVPGPVRPSADELAAWVLDKLAWYKGLDGGVVFVASIPRTAAGKIQRGRLIQLDSQRDQLAQILV</sequence>
<dbReference type="SUPFAM" id="SSF56801">
    <property type="entry name" value="Acetyl-CoA synthetase-like"/>
    <property type="match status" value="1"/>
</dbReference>
<dbReference type="PANTHER" id="PTHR24096:SF317">
    <property type="entry name" value="ADENYLATE-FORMING ENZYME AFEA"/>
    <property type="match status" value="1"/>
</dbReference>
<dbReference type="InterPro" id="IPR020845">
    <property type="entry name" value="AMP-binding_CS"/>
</dbReference>
<protein>
    <submittedName>
        <fullName evidence="8">Adenylate-forming enzyme</fullName>
    </submittedName>
</protein>
<feature type="domain" description="AMP-dependent synthetase/ligase" evidence="6">
    <location>
        <begin position="34"/>
        <end position="412"/>
    </location>
</feature>
<dbReference type="GO" id="GO:0016405">
    <property type="term" value="F:CoA-ligase activity"/>
    <property type="evidence" value="ECO:0007669"/>
    <property type="project" value="TreeGrafter"/>
</dbReference>
<reference evidence="8" key="1">
    <citation type="submission" date="2022-12" db="EMBL/GenBank/DDBJ databases">
        <authorList>
            <person name="Petersen C."/>
        </authorList>
    </citation>
    <scope>NUCLEOTIDE SEQUENCE</scope>
    <source>
        <strain evidence="8">IBT 29677</strain>
    </source>
</reference>
<dbReference type="Pfam" id="PF00501">
    <property type="entry name" value="AMP-binding"/>
    <property type="match status" value="1"/>
</dbReference>
<dbReference type="PROSITE" id="PS00455">
    <property type="entry name" value="AMP_BINDING"/>
    <property type="match status" value="1"/>
</dbReference>
<dbReference type="GO" id="GO:0005524">
    <property type="term" value="F:ATP binding"/>
    <property type="evidence" value="ECO:0007669"/>
    <property type="project" value="UniProtKB-KW"/>
</dbReference>
<evidence type="ECO:0000256" key="3">
    <source>
        <dbReference type="ARBA" id="ARBA00022598"/>
    </source>
</evidence>
<comment type="pathway">
    <text evidence="1">Secondary metabolite biosynthesis.</text>
</comment>
<dbReference type="Gene3D" id="3.30.300.30">
    <property type="match status" value="1"/>
</dbReference>
<dbReference type="PANTHER" id="PTHR24096">
    <property type="entry name" value="LONG-CHAIN-FATTY-ACID--COA LIGASE"/>
    <property type="match status" value="1"/>
</dbReference>
<evidence type="ECO:0000259" key="7">
    <source>
        <dbReference type="Pfam" id="PF13193"/>
    </source>
</evidence>
<evidence type="ECO:0000259" key="6">
    <source>
        <dbReference type="Pfam" id="PF00501"/>
    </source>
</evidence>
<evidence type="ECO:0000256" key="5">
    <source>
        <dbReference type="ARBA" id="ARBA00022840"/>
    </source>
</evidence>
<keyword evidence="5" id="KW-0067">ATP-binding</keyword>
<comment type="caution">
    <text evidence="8">The sequence shown here is derived from an EMBL/GenBank/DDBJ whole genome shotgun (WGS) entry which is preliminary data.</text>
</comment>
<evidence type="ECO:0000256" key="2">
    <source>
        <dbReference type="ARBA" id="ARBA00006432"/>
    </source>
</evidence>
<evidence type="ECO:0000313" key="8">
    <source>
        <dbReference type="EMBL" id="KAJ5388862.1"/>
    </source>
</evidence>
<dbReference type="Gene3D" id="3.40.50.12780">
    <property type="entry name" value="N-terminal domain of ligase-like"/>
    <property type="match status" value="1"/>
</dbReference>
<dbReference type="InterPro" id="IPR042099">
    <property type="entry name" value="ANL_N_sf"/>
</dbReference>
<dbReference type="RefSeq" id="XP_056486660.1">
    <property type="nucleotide sequence ID" value="XM_056636040.1"/>
</dbReference>
<comment type="similarity">
    <text evidence="2">Belongs to the ATP-dependent AMP-binding enzyme family.</text>
</comment>
<feature type="domain" description="AMP-binding enzyme C-terminal" evidence="7">
    <location>
        <begin position="462"/>
        <end position="540"/>
    </location>
</feature>
<dbReference type="InterPro" id="IPR000873">
    <property type="entry name" value="AMP-dep_synth/lig_dom"/>
</dbReference>
<dbReference type="GeneID" id="81375020"/>
<dbReference type="Proteomes" id="UP001147747">
    <property type="component" value="Unassembled WGS sequence"/>
</dbReference>